<proteinExistence type="predicted"/>
<organism evidence="2">
    <name type="scientific">Nasonia vitripennis</name>
    <name type="common">Parasitic wasp</name>
    <dbReference type="NCBI Taxonomy" id="7425"/>
    <lineage>
        <taxon>Eukaryota</taxon>
        <taxon>Metazoa</taxon>
        <taxon>Ecdysozoa</taxon>
        <taxon>Arthropoda</taxon>
        <taxon>Hexapoda</taxon>
        <taxon>Insecta</taxon>
        <taxon>Pterygota</taxon>
        <taxon>Neoptera</taxon>
        <taxon>Endopterygota</taxon>
        <taxon>Hymenoptera</taxon>
        <taxon>Apocrita</taxon>
        <taxon>Proctotrupomorpha</taxon>
        <taxon>Chalcidoidea</taxon>
        <taxon>Pteromalidae</taxon>
        <taxon>Pteromalinae</taxon>
        <taxon>Nasonia</taxon>
    </lineage>
</organism>
<gene>
    <name evidence="2" type="primary">hb</name>
</gene>
<dbReference type="EMBL" id="DQ116759">
    <property type="protein sequence ID" value="AAZ20149.1"/>
    <property type="molecule type" value="Genomic_DNA"/>
</dbReference>
<feature type="compositionally biased region" description="Basic and acidic residues" evidence="1">
    <location>
        <begin position="38"/>
        <end position="50"/>
    </location>
</feature>
<feature type="non-terminal residue" evidence="2">
    <location>
        <position position="1"/>
    </location>
</feature>
<protein>
    <submittedName>
        <fullName evidence="2">Mutant hunchback</fullName>
    </submittedName>
</protein>
<evidence type="ECO:0000313" key="2">
    <source>
        <dbReference type="EMBL" id="AAZ20149.1"/>
    </source>
</evidence>
<name>Q45TD3_NASVI</name>
<accession>Q45TD3</accession>
<evidence type="ECO:0000256" key="1">
    <source>
        <dbReference type="SAM" id="MobiDB-lite"/>
    </source>
</evidence>
<feature type="region of interest" description="Disordered" evidence="1">
    <location>
        <begin position="21"/>
        <end position="74"/>
    </location>
</feature>
<dbReference type="AlphaFoldDB" id="Q45TD3"/>
<reference evidence="2" key="1">
    <citation type="journal article" date="2005" name="Development">
        <title>A major role for zygotic hunchback in patterning the Nasonia embryo.</title>
        <authorList>
            <person name="Pultz M.A."/>
            <person name="Westendorf L."/>
            <person name="Gale S.D."/>
            <person name="Hawkins K."/>
            <person name="Lynch J."/>
            <person name="Pitt J.N."/>
            <person name="Reeves N.L."/>
            <person name="Yao J.C."/>
            <person name="Small S."/>
            <person name="Desplan C."/>
            <person name="Leaf D.S."/>
        </authorList>
    </citation>
    <scope>NUCLEOTIDE SEQUENCE</scope>
</reference>
<sequence length="74" mass="8366">RGNWDQMEPRTLAPEQDQQLLQQQQAMPAVRPPARDGSQPRRLAEPAADHRRLRYQARAKGQAQEGGRAPALDQ</sequence>